<protein>
    <submittedName>
        <fullName evidence="1">Uncharacterized protein</fullName>
    </submittedName>
</protein>
<dbReference type="Proteomes" id="UP001163324">
    <property type="component" value="Chromosome 2"/>
</dbReference>
<evidence type="ECO:0000313" key="1">
    <source>
        <dbReference type="EMBL" id="KAI9903308.1"/>
    </source>
</evidence>
<organism evidence="1 2">
    <name type="scientific">Trichothecium roseum</name>
    <dbReference type="NCBI Taxonomy" id="47278"/>
    <lineage>
        <taxon>Eukaryota</taxon>
        <taxon>Fungi</taxon>
        <taxon>Dikarya</taxon>
        <taxon>Ascomycota</taxon>
        <taxon>Pezizomycotina</taxon>
        <taxon>Sordariomycetes</taxon>
        <taxon>Hypocreomycetidae</taxon>
        <taxon>Hypocreales</taxon>
        <taxon>Hypocreales incertae sedis</taxon>
        <taxon>Trichothecium</taxon>
    </lineage>
</organism>
<proteinExistence type="predicted"/>
<comment type="caution">
    <text evidence="1">The sequence shown here is derived from an EMBL/GenBank/DDBJ whole genome shotgun (WGS) entry which is preliminary data.</text>
</comment>
<dbReference type="EMBL" id="CM047941">
    <property type="protein sequence ID" value="KAI9903308.1"/>
    <property type="molecule type" value="Genomic_DNA"/>
</dbReference>
<evidence type="ECO:0000313" key="2">
    <source>
        <dbReference type="Proteomes" id="UP001163324"/>
    </source>
</evidence>
<name>A0ACC0VCW8_9HYPO</name>
<gene>
    <name evidence="1" type="ORF">N3K66_002660</name>
</gene>
<accession>A0ACC0VCW8</accession>
<reference evidence="1" key="1">
    <citation type="submission" date="2022-10" db="EMBL/GenBank/DDBJ databases">
        <title>Complete Genome of Trichothecium roseum strain YXFP-22015, a Plant Pathogen Isolated from Citrus.</title>
        <authorList>
            <person name="Wang Y."/>
            <person name="Zhu L."/>
        </authorList>
    </citation>
    <scope>NUCLEOTIDE SEQUENCE</scope>
    <source>
        <strain evidence="1">YXFP-22015</strain>
    </source>
</reference>
<keyword evidence="2" id="KW-1185">Reference proteome</keyword>
<sequence>MAISPKTLLSAVLFGMASATVLPRAFTVPTINGFPNPTIQQQGAIAQQALGKLPNGPFPTTLKDGSATALQLIVFNELFETAYFTSLLANITSKAPGYESGSNAQAIGAITAVQAQEQQHALGAIALLKGAGRFAPQPCKYTFPVSDFANAINLAETFTAVVLGALQGANVAFAKDGVPNLVQLISSVIGQEGEQNGYYRIVLNRVPSSSPFLTPVPAVFAFSALQMFIVPGSCPFPLSNIDLPILPGIMTNGDPIGLVKPGDQTIRFSADLTGSAAAKPYVGKTAGLFMTYTTGQQIPVSVPVFGVRWTGGVISFLANFPYQQNVAAGFSHGALTTGNQFATADAVAEGALAGPAIIQVNNIVSQQQQQQ</sequence>